<keyword evidence="3 5" id="KW-1133">Transmembrane helix</keyword>
<dbReference type="OrthoDB" id="9769739at2"/>
<dbReference type="EMBL" id="CP013244">
    <property type="protein sequence ID" value="ANP45341.1"/>
    <property type="molecule type" value="Genomic_DNA"/>
</dbReference>
<feature type="transmembrane region" description="Helical" evidence="5">
    <location>
        <begin position="214"/>
        <end position="233"/>
    </location>
</feature>
<dbReference type="PANTHER" id="PTHR11814">
    <property type="entry name" value="SULFATE TRANSPORTER"/>
    <property type="match status" value="1"/>
</dbReference>
<evidence type="ECO:0000313" key="7">
    <source>
        <dbReference type="EMBL" id="ANP45341.1"/>
    </source>
</evidence>
<evidence type="ECO:0000256" key="4">
    <source>
        <dbReference type="ARBA" id="ARBA00023136"/>
    </source>
</evidence>
<comment type="subcellular location">
    <subcellularLocation>
        <location evidence="1">Membrane</location>
        <topology evidence="1">Multi-pass membrane protein</topology>
    </subcellularLocation>
</comment>
<evidence type="ECO:0000256" key="3">
    <source>
        <dbReference type="ARBA" id="ARBA00022989"/>
    </source>
</evidence>
<dbReference type="Pfam" id="PF00916">
    <property type="entry name" value="Sulfate_transp"/>
    <property type="match status" value="1"/>
</dbReference>
<keyword evidence="2 5" id="KW-0812">Transmembrane</keyword>
<reference evidence="7 8" key="1">
    <citation type="submission" date="2015-11" db="EMBL/GenBank/DDBJ databases">
        <title>Whole-Genome Sequence of Candidatus Oderbacter manganicum from the National Park Lower Oder Valley, Germany.</title>
        <authorList>
            <person name="Braun B."/>
            <person name="Liere K."/>
            <person name="Szewzyk U."/>
        </authorList>
    </citation>
    <scope>NUCLEOTIDE SEQUENCE [LARGE SCALE GENOMIC DNA]</scope>
    <source>
        <strain evidence="7 8">OTSz_A_272</strain>
    </source>
</reference>
<dbReference type="FunCoup" id="A0A1B1AFM3">
    <property type="interactions" value="175"/>
</dbReference>
<evidence type="ECO:0000256" key="1">
    <source>
        <dbReference type="ARBA" id="ARBA00004141"/>
    </source>
</evidence>
<dbReference type="STRING" id="1759059.ATE48_05140"/>
<dbReference type="SUPFAM" id="SSF52091">
    <property type="entry name" value="SpoIIaa-like"/>
    <property type="match status" value="1"/>
</dbReference>
<dbReference type="AlphaFoldDB" id="A0A1B1AFM3"/>
<feature type="domain" description="STAS" evidence="6">
    <location>
        <begin position="456"/>
        <end position="566"/>
    </location>
</feature>
<proteinExistence type="predicted"/>
<accession>A0A1B1AFM3</accession>
<name>A0A1B1AFM3_9PROT</name>
<feature type="transmembrane region" description="Helical" evidence="5">
    <location>
        <begin position="395"/>
        <end position="424"/>
    </location>
</feature>
<dbReference type="InterPro" id="IPR002645">
    <property type="entry name" value="STAS_dom"/>
</dbReference>
<keyword evidence="8" id="KW-1185">Reference proteome</keyword>
<feature type="transmembrane region" description="Helical" evidence="5">
    <location>
        <begin position="142"/>
        <end position="160"/>
    </location>
</feature>
<dbReference type="PROSITE" id="PS50801">
    <property type="entry name" value="STAS"/>
    <property type="match status" value="1"/>
</dbReference>
<feature type="transmembrane region" description="Helical" evidence="5">
    <location>
        <begin position="345"/>
        <end position="375"/>
    </location>
</feature>
<keyword evidence="4 5" id="KW-0472">Membrane</keyword>
<dbReference type="InParanoid" id="A0A1B1AFM3"/>
<dbReference type="RefSeq" id="WP_066768491.1">
    <property type="nucleotide sequence ID" value="NZ_CP013244.1"/>
</dbReference>
<sequence length="574" mass="60434">MTIETPASQKPASFNWRLYVPKSITVIAQEGYRFADFRADALAGLTVAIVALPLAMAIAIASGTTPDKGLITAVIAGFLISALGGSRFQIGGPTGAFIVVVYGVIHQHGFDGLVLATIMAGAMLVVAGLLRFGDWIKYIPEPVVTGFTAGIAVIIFTSQLRDLFGLSMDNVPAEFIAKLEAFWAARDTLALPALAVALGALGTILVLRKYAAKLPGFLIAVGGAAIVVTLFNLPVETIGSRFGGVPSTLPAPIMPTVTWERVRELSQPAFTIAFLAGVESLLSAMVADGMTGRRHRSNCELVAQGVANIASGVFGGISATGAIARTATNIRAGAKTPIAGMMHAVFILASMLALGPLMAYVPLASLAAVLIVVAWNMSEHERFRHLLGGPVGDRVVLLATFGLTVLVDLTVAIEVGIVLAAIIFMHRMAEATAIQKGVSIVEKDRDDFSDPHRAAYQARRELPKGVETFELRGALFFGAASRLNDALEAAFPPPKVFILRFDAVPMVDASGVGALSRFLKRCASHETMVLISELNIGARGVLDQMGVLAMSNVEAVSTYSEAIARAEAIVEQKS</sequence>
<dbReference type="KEGG" id="cbot:ATE48_05140"/>
<dbReference type="InterPro" id="IPR036513">
    <property type="entry name" value="STAS_dom_sf"/>
</dbReference>
<protein>
    <submittedName>
        <fullName evidence="7">Sulfate permease</fullName>
    </submittedName>
</protein>
<dbReference type="CDD" id="cd07042">
    <property type="entry name" value="STAS_SulP_like_sulfate_transporter"/>
    <property type="match status" value="1"/>
</dbReference>
<dbReference type="GO" id="GO:0055085">
    <property type="term" value="P:transmembrane transport"/>
    <property type="evidence" value="ECO:0007669"/>
    <property type="project" value="InterPro"/>
</dbReference>
<dbReference type="Gene3D" id="3.30.750.24">
    <property type="entry name" value="STAS domain"/>
    <property type="match status" value="1"/>
</dbReference>
<dbReference type="Proteomes" id="UP000092498">
    <property type="component" value="Chromosome"/>
</dbReference>
<evidence type="ECO:0000256" key="5">
    <source>
        <dbReference type="SAM" id="Phobius"/>
    </source>
</evidence>
<gene>
    <name evidence="7" type="ORF">ATE48_05140</name>
</gene>
<evidence type="ECO:0000259" key="6">
    <source>
        <dbReference type="PROSITE" id="PS50801"/>
    </source>
</evidence>
<feature type="transmembrane region" description="Helical" evidence="5">
    <location>
        <begin position="189"/>
        <end position="207"/>
    </location>
</feature>
<organism evidence="7 8">
    <name type="scientific">Candidatus Viadribacter manganicus</name>
    <dbReference type="NCBI Taxonomy" id="1759059"/>
    <lineage>
        <taxon>Bacteria</taxon>
        <taxon>Pseudomonadati</taxon>
        <taxon>Pseudomonadota</taxon>
        <taxon>Alphaproteobacteria</taxon>
        <taxon>Hyphomonadales</taxon>
        <taxon>Hyphomonadaceae</taxon>
        <taxon>Candidatus Viadribacter</taxon>
    </lineage>
</organism>
<dbReference type="Pfam" id="PF01740">
    <property type="entry name" value="STAS"/>
    <property type="match status" value="1"/>
</dbReference>
<feature type="transmembrane region" description="Helical" evidence="5">
    <location>
        <begin position="41"/>
        <end position="62"/>
    </location>
</feature>
<dbReference type="GO" id="GO:0016020">
    <property type="term" value="C:membrane"/>
    <property type="evidence" value="ECO:0007669"/>
    <property type="project" value="UniProtKB-SubCell"/>
</dbReference>
<dbReference type="InterPro" id="IPR011547">
    <property type="entry name" value="SLC26A/SulP_dom"/>
</dbReference>
<feature type="transmembrane region" description="Helical" evidence="5">
    <location>
        <begin position="69"/>
        <end position="90"/>
    </location>
</feature>
<dbReference type="InterPro" id="IPR001902">
    <property type="entry name" value="SLC26A/SulP_fam"/>
</dbReference>
<evidence type="ECO:0000256" key="2">
    <source>
        <dbReference type="ARBA" id="ARBA00022692"/>
    </source>
</evidence>
<evidence type="ECO:0000313" key="8">
    <source>
        <dbReference type="Proteomes" id="UP000092498"/>
    </source>
</evidence>
<feature type="transmembrane region" description="Helical" evidence="5">
    <location>
        <begin position="110"/>
        <end position="130"/>
    </location>
</feature>